<dbReference type="InterPro" id="IPR028082">
    <property type="entry name" value="Peripla_BP_I"/>
</dbReference>
<name>A0AAN0KGJ4_9ACTN</name>
<dbReference type="GO" id="GO:0003700">
    <property type="term" value="F:DNA-binding transcription factor activity"/>
    <property type="evidence" value="ECO:0007669"/>
    <property type="project" value="TreeGrafter"/>
</dbReference>
<dbReference type="InterPro" id="IPR046335">
    <property type="entry name" value="LacI/GalR-like_sensor"/>
</dbReference>
<evidence type="ECO:0000313" key="6">
    <source>
        <dbReference type="Proteomes" id="UP001431656"/>
    </source>
</evidence>
<dbReference type="AlphaFoldDB" id="A0AAN0KGJ4"/>
<dbReference type="SUPFAM" id="SSF53822">
    <property type="entry name" value="Periplasmic binding protein-like I"/>
    <property type="match status" value="1"/>
</dbReference>
<evidence type="ECO:0000313" key="5">
    <source>
        <dbReference type="EMBL" id="BEH02693.1"/>
    </source>
</evidence>
<protein>
    <submittedName>
        <fullName evidence="5">LacI family DNA-binding transcriptional regulator</fullName>
    </submittedName>
</protein>
<dbReference type="GO" id="GO:0000976">
    <property type="term" value="F:transcription cis-regulatory region binding"/>
    <property type="evidence" value="ECO:0007669"/>
    <property type="project" value="TreeGrafter"/>
</dbReference>
<dbReference type="SUPFAM" id="SSF47413">
    <property type="entry name" value="lambda repressor-like DNA-binding domains"/>
    <property type="match status" value="1"/>
</dbReference>
<dbReference type="SMART" id="SM00354">
    <property type="entry name" value="HTH_LACI"/>
    <property type="match status" value="1"/>
</dbReference>
<accession>A0AAN0KGJ4</accession>
<evidence type="ECO:0000256" key="1">
    <source>
        <dbReference type="ARBA" id="ARBA00023015"/>
    </source>
</evidence>
<dbReference type="Proteomes" id="UP001431656">
    <property type="component" value="Chromosome"/>
</dbReference>
<dbReference type="EMBL" id="AP028056">
    <property type="protein sequence ID" value="BEH02693.1"/>
    <property type="molecule type" value="Genomic_DNA"/>
</dbReference>
<dbReference type="CDD" id="cd01392">
    <property type="entry name" value="HTH_LacI"/>
    <property type="match status" value="1"/>
</dbReference>
<proteinExistence type="predicted"/>
<dbReference type="KEGG" id="broo:brsh051_19740"/>
<dbReference type="CDD" id="cd01574">
    <property type="entry name" value="PBP1_LacI"/>
    <property type="match status" value="1"/>
</dbReference>
<keyword evidence="1" id="KW-0805">Transcription regulation</keyword>
<keyword evidence="3" id="KW-0804">Transcription</keyword>
<dbReference type="PANTHER" id="PTHR30146">
    <property type="entry name" value="LACI-RELATED TRANSCRIPTIONAL REPRESSOR"/>
    <property type="match status" value="1"/>
</dbReference>
<dbReference type="PROSITE" id="PS50932">
    <property type="entry name" value="HTH_LACI_2"/>
    <property type="match status" value="1"/>
</dbReference>
<organism evidence="5 6">
    <name type="scientific">Brooklawnia propionicigenes</name>
    <dbReference type="NCBI Taxonomy" id="3041175"/>
    <lineage>
        <taxon>Bacteria</taxon>
        <taxon>Bacillati</taxon>
        <taxon>Actinomycetota</taxon>
        <taxon>Actinomycetes</taxon>
        <taxon>Propionibacteriales</taxon>
        <taxon>Propionibacteriaceae</taxon>
        <taxon>Brooklawnia</taxon>
    </lineage>
</organism>
<dbReference type="Gene3D" id="3.40.50.2300">
    <property type="match status" value="2"/>
</dbReference>
<reference evidence="5" key="1">
    <citation type="journal article" date="2024" name="Int. J. Syst. Evol. Microbiol.">
        <title>Brooklawnia propionicigenes sp. nov., a facultatively anaerobic, propionate-producing bacterium isolated from a methanogenic reactor treating waste from cattle farms.</title>
        <authorList>
            <person name="Akita Y."/>
            <person name="Ueki A."/>
            <person name="Tonouchi A."/>
            <person name="Sugawara Y."/>
            <person name="Honma S."/>
            <person name="Kaku N."/>
            <person name="Ueki K."/>
        </authorList>
    </citation>
    <scope>NUCLEOTIDE SEQUENCE</scope>
    <source>
        <strain evidence="5">SH051</strain>
    </source>
</reference>
<evidence type="ECO:0000256" key="3">
    <source>
        <dbReference type="ARBA" id="ARBA00023163"/>
    </source>
</evidence>
<feature type="domain" description="HTH lacI-type" evidence="4">
    <location>
        <begin position="1"/>
        <end position="52"/>
    </location>
</feature>
<evidence type="ECO:0000256" key="2">
    <source>
        <dbReference type="ARBA" id="ARBA00023125"/>
    </source>
</evidence>
<sequence length="329" mass="35036">MDVAAAAGVSHQTVSRVLNGSDKVSSKTRDRVHKAIKDLGYRRNSVARALVTRRSGIIGIITTTSVHHGPTSILLAIELAAREAGYFTGVAPLEVTTPESLRSAVDHFLGQAVEAVVIVAPLVEMAEEIDLVDIPVPVVAVRSPTAAQAAGVLSVSVNQESGARQAVHHLLELGHTDIAHVPGPPDWSEARARESEWRAVMAEAGLPTRELLGRGWNSEVGYEVGLRLAREGAPTAVFAGNDELALGLIRAFHEAGLSVPEDVSIVGFDDIPTAKFYIPRLTTVRQDFPQLGRLVVSTLVKAIEGEPSVKPISLPARLIVRESTAAPRN</sequence>
<dbReference type="PANTHER" id="PTHR30146:SF109">
    <property type="entry name" value="HTH-TYPE TRANSCRIPTIONAL REGULATOR GALS"/>
    <property type="match status" value="1"/>
</dbReference>
<gene>
    <name evidence="5" type="ORF">brsh051_19740</name>
</gene>
<dbReference type="Pfam" id="PF13377">
    <property type="entry name" value="Peripla_BP_3"/>
    <property type="match status" value="1"/>
</dbReference>
<dbReference type="InterPro" id="IPR010982">
    <property type="entry name" value="Lambda_DNA-bd_dom_sf"/>
</dbReference>
<keyword evidence="6" id="KW-1185">Reference proteome</keyword>
<dbReference type="InterPro" id="IPR000843">
    <property type="entry name" value="HTH_LacI"/>
</dbReference>
<keyword evidence="2 5" id="KW-0238">DNA-binding</keyword>
<dbReference type="Gene3D" id="1.10.260.40">
    <property type="entry name" value="lambda repressor-like DNA-binding domains"/>
    <property type="match status" value="1"/>
</dbReference>
<evidence type="ECO:0000259" key="4">
    <source>
        <dbReference type="PROSITE" id="PS50932"/>
    </source>
</evidence>
<dbReference type="Pfam" id="PF00356">
    <property type="entry name" value="LacI"/>
    <property type="match status" value="1"/>
</dbReference>